<proteinExistence type="predicted"/>
<dbReference type="Proteomes" id="UP000009026">
    <property type="component" value="Chromosome"/>
</dbReference>
<accession>A0A0H4WVR7</accession>
<name>A0A0H4WVR7_9BACT</name>
<keyword evidence="2" id="KW-1185">Reference proteome</keyword>
<evidence type="ECO:0000313" key="1">
    <source>
        <dbReference type="EMBL" id="AKQ65430.1"/>
    </source>
</evidence>
<dbReference type="KEGG" id="mym:A176_002342"/>
<sequence>MDAPVAYLAELVQAAERFADAERVRLWIDRDLQLPAAAWLARACPRHVPLEVAGPFAWQYREVLQHLSVFQRAAFVDAPPLRWQLAGDVHGATRARLVWIPESQGLRFGEAQAPASDAEAAPVARHPALGTSTPEAVRAFTDEARWAGHVSLDSLLRPDALVESGCEVAIVGFCAFSEGDVVDPWGARIPRASLVQGARGFRAAGGRIVAEWWVGAPGIDAAALEATFNALDGEPLFDHVSGVRPFHWTRMSLPGGVPRLWQDVNVGAPPEDRDLARSLPFEHAGSIPSSSVPQVLAGLASRLLARAPLSPGRVAAACLPDATAPVSEDGGPRGIVLDADCALVQLPAGLDGAARASWYAANLRTGGVLAMDARLAPKLAGLTRPGEVAQVLGAVPEAQRGKLVETLVARSVLTKVNG</sequence>
<protein>
    <submittedName>
        <fullName evidence="1">Uncharacterized protein</fullName>
    </submittedName>
</protein>
<dbReference type="STRING" id="1297742.A176_002342"/>
<dbReference type="EMBL" id="CP012109">
    <property type="protein sequence ID" value="AKQ65430.1"/>
    <property type="molecule type" value="Genomic_DNA"/>
</dbReference>
<dbReference type="PATRIC" id="fig|1297742.4.peg.2363"/>
<gene>
    <name evidence="1" type="ORF">A176_002342</name>
</gene>
<dbReference type="AlphaFoldDB" id="A0A0H4WVR7"/>
<evidence type="ECO:0000313" key="2">
    <source>
        <dbReference type="Proteomes" id="UP000009026"/>
    </source>
</evidence>
<reference evidence="1 2" key="1">
    <citation type="journal article" date="2016" name="PLoS ONE">
        <title>Complete Genome Sequence and Comparative Genomics of a Novel Myxobacterium Myxococcus hansupus.</title>
        <authorList>
            <person name="Sharma G."/>
            <person name="Narwani T."/>
            <person name="Subramanian S."/>
        </authorList>
    </citation>
    <scope>NUCLEOTIDE SEQUENCE [LARGE SCALE GENOMIC DNA]</scope>
    <source>
        <strain evidence="2">mixupus</strain>
    </source>
</reference>
<organism evidence="1 2">
    <name type="scientific">Pseudomyxococcus hansupus</name>
    <dbReference type="NCBI Taxonomy" id="1297742"/>
    <lineage>
        <taxon>Bacteria</taxon>
        <taxon>Pseudomonadati</taxon>
        <taxon>Myxococcota</taxon>
        <taxon>Myxococcia</taxon>
        <taxon>Myxococcales</taxon>
        <taxon>Cystobacterineae</taxon>
        <taxon>Myxococcaceae</taxon>
        <taxon>Pseudomyxococcus</taxon>
    </lineage>
</organism>